<dbReference type="EMBL" id="HBUF01367213">
    <property type="protein sequence ID" value="CAG6724215.1"/>
    <property type="molecule type" value="Transcribed_RNA"/>
</dbReference>
<feature type="compositionally biased region" description="Polar residues" evidence="1">
    <location>
        <begin position="214"/>
        <end position="245"/>
    </location>
</feature>
<proteinExistence type="predicted"/>
<dbReference type="EMBL" id="HBUF01367212">
    <property type="protein sequence ID" value="CAG6724213.1"/>
    <property type="molecule type" value="Transcribed_RNA"/>
</dbReference>
<feature type="region of interest" description="Disordered" evidence="1">
    <location>
        <begin position="143"/>
        <end position="162"/>
    </location>
</feature>
<protein>
    <submittedName>
        <fullName evidence="2">Uncharacterized protein</fullName>
    </submittedName>
</protein>
<reference evidence="2" key="1">
    <citation type="submission" date="2021-05" db="EMBL/GenBank/DDBJ databases">
        <authorList>
            <person name="Alioto T."/>
            <person name="Alioto T."/>
            <person name="Gomez Garrido J."/>
        </authorList>
    </citation>
    <scope>NUCLEOTIDE SEQUENCE</scope>
</reference>
<sequence>MISPIEKLCLNFDTLSLSSHSESSTGSGASGSNISNMSHLLIEKSCEVFAKRLLQGLKNASFERNRGSLVRILRQEAKHLNNLVSSFTQDSRFKSVSLNRIHSTIAKCLGSLLITGCPPECVDWILRTFNEIGKGKLLTRSSLLGGDSPTSDHSPHDKSLDKEEDNASVLCLISQVLSVLGFNSSDGIIPEENSDDTRSSCGDDNIIRGILLQVPNNRPSQGKHNTNEDGSYNASKQSLVKSDGS</sequence>
<name>A0A8D8VIJ0_9HEMI</name>
<feature type="region of interest" description="Disordered" evidence="1">
    <location>
        <begin position="213"/>
        <end position="245"/>
    </location>
</feature>
<evidence type="ECO:0000313" key="2">
    <source>
        <dbReference type="EMBL" id="CAG6724215.1"/>
    </source>
</evidence>
<accession>A0A8D8VIJ0</accession>
<dbReference type="AlphaFoldDB" id="A0A8D8VIJ0"/>
<organism evidence="2">
    <name type="scientific">Cacopsylla melanoneura</name>
    <dbReference type="NCBI Taxonomy" id="428564"/>
    <lineage>
        <taxon>Eukaryota</taxon>
        <taxon>Metazoa</taxon>
        <taxon>Ecdysozoa</taxon>
        <taxon>Arthropoda</taxon>
        <taxon>Hexapoda</taxon>
        <taxon>Insecta</taxon>
        <taxon>Pterygota</taxon>
        <taxon>Neoptera</taxon>
        <taxon>Paraneoptera</taxon>
        <taxon>Hemiptera</taxon>
        <taxon>Sternorrhyncha</taxon>
        <taxon>Psylloidea</taxon>
        <taxon>Psyllidae</taxon>
        <taxon>Psyllinae</taxon>
        <taxon>Cacopsylla</taxon>
    </lineage>
</organism>
<evidence type="ECO:0000256" key="1">
    <source>
        <dbReference type="SAM" id="MobiDB-lite"/>
    </source>
</evidence>